<evidence type="ECO:0000256" key="3">
    <source>
        <dbReference type="ARBA" id="ARBA00022617"/>
    </source>
</evidence>
<gene>
    <name evidence="11" type="ORF">M6B38_278735</name>
</gene>
<keyword evidence="12" id="KW-1185">Reference proteome</keyword>
<name>A0AAX6HYJ9_IRIPA</name>
<keyword evidence="6 8" id="KW-0408">Iron</keyword>
<dbReference type="Pfam" id="PF00067">
    <property type="entry name" value="p450"/>
    <property type="match status" value="1"/>
</dbReference>
<dbReference type="PANTHER" id="PTHR47951">
    <property type="entry name" value="OS08G0547900 PROTEIN"/>
    <property type="match status" value="1"/>
</dbReference>
<keyword evidence="3 8" id="KW-0349">Heme</keyword>
<evidence type="ECO:0000256" key="4">
    <source>
        <dbReference type="ARBA" id="ARBA00022723"/>
    </source>
</evidence>
<protein>
    <submittedName>
        <fullName evidence="11">Cytochrome P450 76M5-like</fullName>
    </submittedName>
</protein>
<comment type="caution">
    <text evidence="11">The sequence shown here is derived from an EMBL/GenBank/DDBJ whole genome shotgun (WGS) entry which is preliminary data.</text>
</comment>
<dbReference type="PRINTS" id="PR00463">
    <property type="entry name" value="EP450I"/>
</dbReference>
<keyword evidence="7 9" id="KW-0503">Monooxygenase</keyword>
<evidence type="ECO:0000256" key="9">
    <source>
        <dbReference type="RuleBase" id="RU000461"/>
    </source>
</evidence>
<evidence type="ECO:0000256" key="2">
    <source>
        <dbReference type="ARBA" id="ARBA00010617"/>
    </source>
</evidence>
<dbReference type="EMBL" id="JANAVB010005599">
    <property type="protein sequence ID" value="KAJ6846116.1"/>
    <property type="molecule type" value="Genomic_DNA"/>
</dbReference>
<comment type="similarity">
    <text evidence="2 9">Belongs to the cytochrome P450 family.</text>
</comment>
<keyword evidence="5 9" id="KW-0560">Oxidoreductase</keyword>
<dbReference type="InterPro" id="IPR001128">
    <property type="entry name" value="Cyt_P450"/>
</dbReference>
<dbReference type="FunFam" id="1.10.630.10:FF:000126">
    <property type="entry name" value="Predicted protein"/>
    <property type="match status" value="1"/>
</dbReference>
<dbReference type="PANTHER" id="PTHR47951:SF3">
    <property type="entry name" value="CYTOCHROME P450, FAMILY 706, SUBFAMILY A, POLYPEPTIDE 4"/>
    <property type="match status" value="1"/>
</dbReference>
<reference evidence="11" key="2">
    <citation type="submission" date="2023-04" db="EMBL/GenBank/DDBJ databases">
        <authorList>
            <person name="Bruccoleri R.E."/>
            <person name="Oakeley E.J."/>
            <person name="Faust A.-M."/>
            <person name="Dessus-Babus S."/>
            <person name="Altorfer M."/>
            <person name="Burckhardt D."/>
            <person name="Oertli M."/>
            <person name="Naumann U."/>
            <person name="Petersen F."/>
            <person name="Wong J."/>
        </authorList>
    </citation>
    <scope>NUCLEOTIDE SEQUENCE</scope>
    <source>
        <strain evidence="11">GSM-AAB239-AS_SAM_17_03QT</strain>
        <tissue evidence="11">Leaf</tissue>
    </source>
</reference>
<evidence type="ECO:0000256" key="7">
    <source>
        <dbReference type="ARBA" id="ARBA00023033"/>
    </source>
</evidence>
<dbReference type="GO" id="GO:0004497">
    <property type="term" value="F:monooxygenase activity"/>
    <property type="evidence" value="ECO:0007669"/>
    <property type="project" value="UniProtKB-KW"/>
</dbReference>
<dbReference type="InterPro" id="IPR002401">
    <property type="entry name" value="Cyt_P450_E_grp-I"/>
</dbReference>
<reference evidence="11" key="1">
    <citation type="journal article" date="2023" name="GigaByte">
        <title>Genome assembly of the bearded iris, Iris pallida Lam.</title>
        <authorList>
            <person name="Bruccoleri R.E."/>
            <person name="Oakeley E.J."/>
            <person name="Faust A.M.E."/>
            <person name="Altorfer M."/>
            <person name="Dessus-Babus S."/>
            <person name="Burckhardt D."/>
            <person name="Oertli M."/>
            <person name="Naumann U."/>
            <person name="Petersen F."/>
            <person name="Wong J."/>
        </authorList>
    </citation>
    <scope>NUCLEOTIDE SEQUENCE</scope>
    <source>
        <strain evidence="11">GSM-AAB239-AS_SAM_17_03QT</strain>
    </source>
</reference>
<keyword evidence="4 8" id="KW-0479">Metal-binding</keyword>
<evidence type="ECO:0000256" key="1">
    <source>
        <dbReference type="ARBA" id="ARBA00001971"/>
    </source>
</evidence>
<dbReference type="GO" id="GO:0005506">
    <property type="term" value="F:iron ion binding"/>
    <property type="evidence" value="ECO:0007669"/>
    <property type="project" value="InterPro"/>
</dbReference>
<keyword evidence="10" id="KW-1133">Transmembrane helix</keyword>
<comment type="cofactor">
    <cofactor evidence="1 8">
        <name>heme</name>
        <dbReference type="ChEBI" id="CHEBI:30413"/>
    </cofactor>
</comment>
<dbReference type="GO" id="GO:0016705">
    <property type="term" value="F:oxidoreductase activity, acting on paired donors, with incorporation or reduction of molecular oxygen"/>
    <property type="evidence" value="ECO:0007669"/>
    <property type="project" value="InterPro"/>
</dbReference>
<evidence type="ECO:0000313" key="12">
    <source>
        <dbReference type="Proteomes" id="UP001140949"/>
    </source>
</evidence>
<dbReference type="Proteomes" id="UP001140949">
    <property type="component" value="Unassembled WGS sequence"/>
</dbReference>
<feature type="binding site" description="axial binding residue" evidence="8">
    <location>
        <position position="445"/>
    </location>
    <ligand>
        <name>heme</name>
        <dbReference type="ChEBI" id="CHEBI:30413"/>
    </ligand>
    <ligandPart>
        <name>Fe</name>
        <dbReference type="ChEBI" id="CHEBI:18248"/>
    </ligandPart>
</feature>
<keyword evidence="10" id="KW-0812">Transmembrane</keyword>
<dbReference type="InterPro" id="IPR017972">
    <property type="entry name" value="Cyt_P450_CS"/>
</dbReference>
<dbReference type="PROSITE" id="PS00086">
    <property type="entry name" value="CYTOCHROME_P450"/>
    <property type="match status" value="1"/>
</dbReference>
<organism evidence="11 12">
    <name type="scientific">Iris pallida</name>
    <name type="common">Sweet iris</name>
    <dbReference type="NCBI Taxonomy" id="29817"/>
    <lineage>
        <taxon>Eukaryota</taxon>
        <taxon>Viridiplantae</taxon>
        <taxon>Streptophyta</taxon>
        <taxon>Embryophyta</taxon>
        <taxon>Tracheophyta</taxon>
        <taxon>Spermatophyta</taxon>
        <taxon>Magnoliopsida</taxon>
        <taxon>Liliopsida</taxon>
        <taxon>Asparagales</taxon>
        <taxon>Iridaceae</taxon>
        <taxon>Iridoideae</taxon>
        <taxon>Irideae</taxon>
        <taxon>Iris</taxon>
    </lineage>
</organism>
<dbReference type="AlphaFoldDB" id="A0AAX6HYJ9"/>
<dbReference type="GO" id="GO:0020037">
    <property type="term" value="F:heme binding"/>
    <property type="evidence" value="ECO:0007669"/>
    <property type="project" value="InterPro"/>
</dbReference>
<feature type="transmembrane region" description="Helical" evidence="10">
    <location>
        <begin position="12"/>
        <end position="29"/>
    </location>
</feature>
<evidence type="ECO:0000256" key="10">
    <source>
        <dbReference type="SAM" id="Phobius"/>
    </source>
</evidence>
<evidence type="ECO:0000256" key="8">
    <source>
        <dbReference type="PIRSR" id="PIRSR602401-1"/>
    </source>
</evidence>
<keyword evidence="10" id="KW-0472">Membrane</keyword>
<evidence type="ECO:0000313" key="11">
    <source>
        <dbReference type="EMBL" id="KAJ6846116.1"/>
    </source>
</evidence>
<evidence type="ECO:0000256" key="5">
    <source>
        <dbReference type="ARBA" id="ARBA00023002"/>
    </source>
</evidence>
<accession>A0AAX6HYJ9</accession>
<dbReference type="SUPFAM" id="SSF48264">
    <property type="entry name" value="Cytochrome P450"/>
    <property type="match status" value="1"/>
</dbReference>
<proteinExistence type="inferred from homology"/>
<dbReference type="InterPro" id="IPR036396">
    <property type="entry name" value="Cyt_P450_sf"/>
</dbReference>
<sequence>MQGGSNSTQSLYYFAAAAVAALLLGYAVLRRRRRLSPPLPPGPTGVPVLGMIPFVDRELHTYFTKLSERYGPIYSIRIGSMLGVVISSPSLAREVLRDKDATLANHEPLGLARIITYGGNNVLWSPNGPTWRMLRRIIVQEMLSPAGLDAIYELRKGEVRAMVAGLRASEGRGVEVMELMALTMLKLVMSMLWGSTVEGEERNTVGKEFTDLVEEIVALLATPNLADFFPSLAGLDLQGLNRQMRGKLKHLDAIVDPIIRRKKEMGFKGRKMDFVDYMLRQEEEGGDTKMPFTMTHVKSTIVDIILGGTDTTSTTIEWAMAIMLQKPEIMRRAQEELDAVVGKDNIVEESHLPKLTYLAAVIKEVLRMWPIAPLLVPHYPSTTCTIGNYTVPRGSRVFLNAWAIHRDPTVWKDPLRFDPERFMGTTKWETSDMSYFPFGAGRRICVGITLADRMVMYALASMLHSFDWKVPEGTKLDLSERFGVVLRMIKPLVAVPIPRLSNPEQYL</sequence>
<dbReference type="Gene3D" id="1.10.630.10">
    <property type="entry name" value="Cytochrome P450"/>
    <property type="match status" value="1"/>
</dbReference>
<evidence type="ECO:0000256" key="6">
    <source>
        <dbReference type="ARBA" id="ARBA00023004"/>
    </source>
</evidence>
<dbReference type="PRINTS" id="PR00385">
    <property type="entry name" value="P450"/>
</dbReference>